<gene>
    <name evidence="7" type="ORF">TeGR_g6586</name>
</gene>
<evidence type="ECO:0000256" key="2">
    <source>
        <dbReference type="ARBA" id="ARBA00006787"/>
    </source>
</evidence>
<feature type="signal peptide" evidence="6">
    <location>
        <begin position="1"/>
        <end position="18"/>
    </location>
</feature>
<evidence type="ECO:0000313" key="7">
    <source>
        <dbReference type="EMBL" id="GMI33471.1"/>
    </source>
</evidence>
<feature type="chain" id="PRO_5047087225" evidence="6">
    <location>
        <begin position="19"/>
        <end position="361"/>
    </location>
</feature>
<dbReference type="EMBL" id="BRYB01000588">
    <property type="protein sequence ID" value="GMI33471.1"/>
    <property type="molecule type" value="Genomic_DNA"/>
</dbReference>
<dbReference type="PANTHER" id="PTHR10543">
    <property type="entry name" value="BETA-CAROTENE DIOXYGENASE"/>
    <property type="match status" value="1"/>
</dbReference>
<evidence type="ECO:0000256" key="6">
    <source>
        <dbReference type="SAM" id="SignalP"/>
    </source>
</evidence>
<evidence type="ECO:0000256" key="5">
    <source>
        <dbReference type="ARBA" id="ARBA00023004"/>
    </source>
</evidence>
<keyword evidence="4" id="KW-0560">Oxidoreductase</keyword>
<protein>
    <submittedName>
        <fullName evidence="7">Uncharacterized protein</fullName>
    </submittedName>
</protein>
<comment type="similarity">
    <text evidence="2">Belongs to the carotenoid oxygenase family.</text>
</comment>
<dbReference type="Pfam" id="PF03055">
    <property type="entry name" value="RPE65"/>
    <property type="match status" value="1"/>
</dbReference>
<sequence length="361" mass="40554">MLSRALLLLSALASPSLGDEAASMAPLFSDLTQKFVPVGPVEVTSGILPEWLEFDRLVNGFGQYGGIIDGENSTFFEFDYLFDVLSYVQSWNIKDGQVSYGHSMTKSTYYNQTVNGERPMLRSFGGTTPALTPKEKMETIKATSVSDNYNVNIVDVGGKKFTISDTTGQVEIDPADLTTMSDFHYDDELDKQTMGIISCAHPTQLPNDPYMYNYQAQLFGNAPHHREGAHKLQFYRVDTTKEPLTREVMIDIDVQDLSYLHQFANTPNYLVLLHYPLFWQVMGIATSTEILPNMKWDASKGTKVQVIDKRTWTVTKEYTTDATFAYHHLNAYEEGDNVIVDILTNICDESNGDASCDDMNK</sequence>
<organism evidence="7 8">
    <name type="scientific">Tetraparma gracilis</name>
    <dbReference type="NCBI Taxonomy" id="2962635"/>
    <lineage>
        <taxon>Eukaryota</taxon>
        <taxon>Sar</taxon>
        <taxon>Stramenopiles</taxon>
        <taxon>Ochrophyta</taxon>
        <taxon>Bolidophyceae</taxon>
        <taxon>Parmales</taxon>
        <taxon>Triparmaceae</taxon>
        <taxon>Tetraparma</taxon>
    </lineage>
</organism>
<evidence type="ECO:0000256" key="4">
    <source>
        <dbReference type="ARBA" id="ARBA00023002"/>
    </source>
</evidence>
<reference evidence="7 8" key="1">
    <citation type="journal article" date="2023" name="Commun. Biol.">
        <title>Genome analysis of Parmales, the sister group of diatoms, reveals the evolutionary specialization of diatoms from phago-mixotrophs to photoautotrophs.</title>
        <authorList>
            <person name="Ban H."/>
            <person name="Sato S."/>
            <person name="Yoshikawa S."/>
            <person name="Yamada K."/>
            <person name="Nakamura Y."/>
            <person name="Ichinomiya M."/>
            <person name="Sato N."/>
            <person name="Blanc-Mathieu R."/>
            <person name="Endo H."/>
            <person name="Kuwata A."/>
            <person name="Ogata H."/>
        </authorList>
    </citation>
    <scope>NUCLEOTIDE SEQUENCE [LARGE SCALE GENOMIC DNA]</scope>
</reference>
<keyword evidence="6" id="KW-0732">Signal</keyword>
<dbReference type="Proteomes" id="UP001165060">
    <property type="component" value="Unassembled WGS sequence"/>
</dbReference>
<comment type="caution">
    <text evidence="7">The sequence shown here is derived from an EMBL/GenBank/DDBJ whole genome shotgun (WGS) entry which is preliminary data.</text>
</comment>
<evidence type="ECO:0000256" key="1">
    <source>
        <dbReference type="ARBA" id="ARBA00001954"/>
    </source>
</evidence>
<accession>A0ABQ6MV91</accession>
<keyword evidence="5" id="KW-0408">Iron</keyword>
<dbReference type="InterPro" id="IPR004294">
    <property type="entry name" value="Carotenoid_Oase"/>
</dbReference>
<keyword evidence="8" id="KW-1185">Reference proteome</keyword>
<comment type="cofactor">
    <cofactor evidence="1">
        <name>Fe(2+)</name>
        <dbReference type="ChEBI" id="CHEBI:29033"/>
    </cofactor>
</comment>
<proteinExistence type="inferred from homology"/>
<dbReference type="PANTHER" id="PTHR10543:SF24">
    <property type="entry name" value="CAROTENOID ISOMEROOXYGENASE"/>
    <property type="match status" value="1"/>
</dbReference>
<name>A0ABQ6MV91_9STRA</name>
<evidence type="ECO:0000313" key="8">
    <source>
        <dbReference type="Proteomes" id="UP001165060"/>
    </source>
</evidence>
<evidence type="ECO:0000256" key="3">
    <source>
        <dbReference type="ARBA" id="ARBA00022723"/>
    </source>
</evidence>
<keyword evidence="3" id="KW-0479">Metal-binding</keyword>